<evidence type="ECO:0000313" key="2">
    <source>
        <dbReference type="Proteomes" id="UP001054837"/>
    </source>
</evidence>
<dbReference type="EMBL" id="BPLQ01004281">
    <property type="protein sequence ID" value="GIY07000.1"/>
    <property type="molecule type" value="Genomic_DNA"/>
</dbReference>
<sequence>MLILIWIPRQHTWYEVLDGTWFIWYPDVDLDLDTQITYLVRDSDFLVEPKAPICTPGLGTRNLTVSEKIGFRAGGPVEEDSGITFRSGCPESGCEFREIPGKLNFFLYDAT</sequence>
<protein>
    <submittedName>
        <fullName evidence="1">Uncharacterized protein</fullName>
    </submittedName>
</protein>
<evidence type="ECO:0000313" key="1">
    <source>
        <dbReference type="EMBL" id="GIY07000.1"/>
    </source>
</evidence>
<keyword evidence="2" id="KW-1185">Reference proteome</keyword>
<dbReference type="Proteomes" id="UP001054837">
    <property type="component" value="Unassembled WGS sequence"/>
</dbReference>
<accession>A0AAV4QD15</accession>
<reference evidence="1 2" key="1">
    <citation type="submission" date="2021-06" db="EMBL/GenBank/DDBJ databases">
        <title>Caerostris darwini draft genome.</title>
        <authorList>
            <person name="Kono N."/>
            <person name="Arakawa K."/>
        </authorList>
    </citation>
    <scope>NUCLEOTIDE SEQUENCE [LARGE SCALE GENOMIC DNA]</scope>
</reference>
<gene>
    <name evidence="1" type="ORF">CDAR_14271</name>
</gene>
<organism evidence="1 2">
    <name type="scientific">Caerostris darwini</name>
    <dbReference type="NCBI Taxonomy" id="1538125"/>
    <lineage>
        <taxon>Eukaryota</taxon>
        <taxon>Metazoa</taxon>
        <taxon>Ecdysozoa</taxon>
        <taxon>Arthropoda</taxon>
        <taxon>Chelicerata</taxon>
        <taxon>Arachnida</taxon>
        <taxon>Araneae</taxon>
        <taxon>Araneomorphae</taxon>
        <taxon>Entelegynae</taxon>
        <taxon>Araneoidea</taxon>
        <taxon>Araneidae</taxon>
        <taxon>Caerostris</taxon>
    </lineage>
</organism>
<dbReference type="AlphaFoldDB" id="A0AAV4QD15"/>
<name>A0AAV4QD15_9ARAC</name>
<comment type="caution">
    <text evidence="1">The sequence shown here is derived from an EMBL/GenBank/DDBJ whole genome shotgun (WGS) entry which is preliminary data.</text>
</comment>
<proteinExistence type="predicted"/>